<dbReference type="EMBL" id="CAJNDS010002142">
    <property type="protein sequence ID" value="CAE7348867.1"/>
    <property type="molecule type" value="Genomic_DNA"/>
</dbReference>
<evidence type="ECO:0000313" key="2">
    <source>
        <dbReference type="EMBL" id="CAE7348867.1"/>
    </source>
</evidence>
<proteinExistence type="predicted"/>
<evidence type="ECO:0000313" key="3">
    <source>
        <dbReference type="Proteomes" id="UP000604046"/>
    </source>
</evidence>
<dbReference type="Proteomes" id="UP000604046">
    <property type="component" value="Unassembled WGS sequence"/>
</dbReference>
<sequence>MLRFLHLASFIHAGHVLQLYRSKASDAERALWQSMAPWQASRESDDDSSSTSSSWKTCSNSVPSRSSSVSSARLLHRWIFLGTALVDLLNDSLQLLISEPVNGVAASFRGASDSFVGVDKTKVAGSSFLYHIQEVLDGGQVSMEPAQWLCGPFSSLITSGTASESVPWMPGDDVMEPTPGAIVLDYLLQSPDPVRVPKRAHNQCTRLVLLFEFFFIAFLRLRPFLAEVVSSWVLPPSGSNGLQPARQCEPLHSLELPEVLHDLVFENHLLRLRRLLRFLSLLSSFGWASTGFEMWTYKKGNDGVTRVVLFRVRNVNWLHVQVHIQNLQITVVIITLLVGILHRIRESLVAYAQDTCFSKMSHDETQKLKMTNGAAFHVDLGLHVVRGLEFFPGKSDSIEIMKS</sequence>
<gene>
    <name evidence="2" type="ORF">SNAT2548_LOCUS18327</name>
</gene>
<evidence type="ECO:0000256" key="1">
    <source>
        <dbReference type="SAM" id="MobiDB-lite"/>
    </source>
</evidence>
<organism evidence="2 3">
    <name type="scientific">Symbiodinium natans</name>
    <dbReference type="NCBI Taxonomy" id="878477"/>
    <lineage>
        <taxon>Eukaryota</taxon>
        <taxon>Sar</taxon>
        <taxon>Alveolata</taxon>
        <taxon>Dinophyceae</taxon>
        <taxon>Suessiales</taxon>
        <taxon>Symbiodiniaceae</taxon>
        <taxon>Symbiodinium</taxon>
    </lineage>
</organism>
<dbReference type="AlphaFoldDB" id="A0A812PV31"/>
<reference evidence="2" key="1">
    <citation type="submission" date="2021-02" db="EMBL/GenBank/DDBJ databases">
        <authorList>
            <person name="Dougan E. K."/>
            <person name="Rhodes N."/>
            <person name="Thang M."/>
            <person name="Chan C."/>
        </authorList>
    </citation>
    <scope>NUCLEOTIDE SEQUENCE</scope>
</reference>
<accession>A0A812PV31</accession>
<feature type="compositionally biased region" description="Low complexity" evidence="1">
    <location>
        <begin position="49"/>
        <end position="66"/>
    </location>
</feature>
<name>A0A812PV31_9DINO</name>
<keyword evidence="3" id="KW-1185">Reference proteome</keyword>
<feature type="region of interest" description="Disordered" evidence="1">
    <location>
        <begin position="41"/>
        <end position="66"/>
    </location>
</feature>
<protein>
    <submittedName>
        <fullName evidence="2">Uncharacterized protein</fullName>
    </submittedName>
</protein>
<comment type="caution">
    <text evidence="2">The sequence shown here is derived from an EMBL/GenBank/DDBJ whole genome shotgun (WGS) entry which is preliminary data.</text>
</comment>